<feature type="compositionally biased region" description="Basic and acidic residues" evidence="17">
    <location>
        <begin position="85"/>
        <end position="97"/>
    </location>
</feature>
<dbReference type="SUPFAM" id="SSF52540">
    <property type="entry name" value="P-loop containing nucleoside triphosphate hydrolases"/>
    <property type="match status" value="1"/>
</dbReference>
<comment type="cofactor">
    <cofactor evidence="1">
        <name>Zn(2+)</name>
        <dbReference type="ChEBI" id="CHEBI:29105"/>
    </cofactor>
</comment>
<keyword evidence="20" id="KW-1185">Reference proteome</keyword>
<comment type="catalytic activity">
    <reaction evidence="16">
        <text>ATP + H2O = ADP + phosphate + H(+)</text>
        <dbReference type="Rhea" id="RHEA:13065"/>
        <dbReference type="ChEBI" id="CHEBI:15377"/>
        <dbReference type="ChEBI" id="CHEBI:15378"/>
        <dbReference type="ChEBI" id="CHEBI:30616"/>
        <dbReference type="ChEBI" id="CHEBI:43474"/>
        <dbReference type="ChEBI" id="CHEBI:456216"/>
    </reaction>
    <physiologicalReaction direction="left-to-right" evidence="16">
        <dbReference type="Rhea" id="RHEA:13066"/>
    </physiologicalReaction>
</comment>
<dbReference type="PROSITE" id="PS00674">
    <property type="entry name" value="AAA"/>
    <property type="match status" value="1"/>
</dbReference>
<dbReference type="InterPro" id="IPR027417">
    <property type="entry name" value="P-loop_NTPase"/>
</dbReference>
<feature type="region of interest" description="Disordered" evidence="17">
    <location>
        <begin position="865"/>
        <end position="916"/>
    </location>
</feature>
<sequence length="916" mass="99824">MTSILRRPQQLSRSSRQVVEAARLSQTLSKRPASLPRPLYAHARSRQYATQPSNNGENKQGQPAKGMEHLYGKSTPMSNSPTPDGEQKKPEGKDELFPGRSKLSVQEMKKLDEIFDTVKKGMPGSMGAEIDKALDGIKKNGIPTELRELVEETGREGMSPARAAKLWRLTTQMARQSVEERMKDESSQQAKQTTAEEPGAGNKQKDGKKKKDENVLFSFSTANFDLSQFLISGFVAYLLYRLFVPTENSREITWQEFRNTFLDKGLVEKLVVINQNRVRVHLHRENVASMYPDSPASQPGFFYYFSIGSVEAFERRCEEAQNELGVPGSEKLPISYREEGSWANIALSFGPTLLFIGAIFYMSRRAGAGGGGGGPGGIFGMGKSRAKKFNVEEGIKVKFADVAGMDEAKTEIMEFVQFLKQPEIFTKLGAKIPRGAILSGPPGTGKTLLAKATAGESGVPFFSVSGSEFVEMFVGVGPSRVRDLFANARKSTPCIIFIDEIDAIGKARAKQSFGGGNDERESTLNQILTEMDGFNTTDQVVVLAGTNRPDVLDKALMRPGRFDRHITIDAPTMEGRKQIFGVHLKNITTSEDLEYVKGRLAALTPGFSGADIANVTNEGALIAARGKADSVAMTHFEQAIERVIGGLEKKTMVLSPDEKKTVAYHEAGHAICGWYFKYADPLLKVSIIPRGQGALGYAQYLPSGGADAYLMNVLQLMDRMAMTLGGRVSEELHFPSVTSGASDDFNKVTRLATAMVTRWGMSEKIGYIYYPNSGESQETQFQKPFSEETARNIDVEVRRIVDEAYKQCKDLLTEKKAEVGKVAEELLEKEVLDRNDMIRILGPRPFEDKGEFQKYFGGGLGGKEGPIEVPNPGGIGDSIPGGTGGVGGGGSGPELPGSLGGGASPAGVISKQTEVR</sequence>
<dbReference type="GO" id="GO:0004176">
    <property type="term" value="F:ATP-dependent peptidase activity"/>
    <property type="evidence" value="ECO:0007669"/>
    <property type="project" value="InterPro"/>
</dbReference>
<keyword evidence="9" id="KW-0378">Hydrolase</keyword>
<keyword evidence="13" id="KW-0482">Metalloprotease</keyword>
<dbReference type="HAMAP" id="MF_01458">
    <property type="entry name" value="FtsH"/>
    <property type="match status" value="1"/>
</dbReference>
<gene>
    <name evidence="19" type="ORF">B0A48_11382</name>
</gene>
<dbReference type="PANTHER" id="PTHR43655:SF2">
    <property type="entry name" value="AFG3 LIKE MATRIX AAA PEPTIDASE SUBUNIT 2, ISOFORM A"/>
    <property type="match status" value="1"/>
</dbReference>
<dbReference type="FunFam" id="3.40.1690.20:FF:000003">
    <property type="entry name" value="Mitochondrial inner membrane AAA protease Yta12, putative"/>
    <property type="match status" value="1"/>
</dbReference>
<feature type="region of interest" description="Disordered" evidence="17">
    <location>
        <begin position="176"/>
        <end position="208"/>
    </location>
</feature>
<dbReference type="GO" id="GO:0004222">
    <property type="term" value="F:metalloendopeptidase activity"/>
    <property type="evidence" value="ECO:0007669"/>
    <property type="project" value="InterPro"/>
</dbReference>
<dbReference type="GO" id="GO:0005524">
    <property type="term" value="F:ATP binding"/>
    <property type="evidence" value="ECO:0007669"/>
    <property type="project" value="UniProtKB-KW"/>
</dbReference>
<keyword evidence="6" id="KW-0812">Transmembrane</keyword>
<dbReference type="GO" id="GO:0005745">
    <property type="term" value="C:m-AAA complex"/>
    <property type="evidence" value="ECO:0007669"/>
    <property type="project" value="TreeGrafter"/>
</dbReference>
<evidence type="ECO:0000256" key="1">
    <source>
        <dbReference type="ARBA" id="ARBA00001947"/>
    </source>
</evidence>
<dbReference type="InterPro" id="IPR003960">
    <property type="entry name" value="ATPase_AAA_CS"/>
</dbReference>
<dbReference type="GO" id="GO:0016887">
    <property type="term" value="F:ATP hydrolysis activity"/>
    <property type="evidence" value="ECO:0007669"/>
    <property type="project" value="InterPro"/>
</dbReference>
<dbReference type="Pfam" id="PF01434">
    <property type="entry name" value="Peptidase_M41"/>
    <property type="match status" value="1"/>
</dbReference>
<dbReference type="InterPro" id="IPR011546">
    <property type="entry name" value="Pept_M41_FtsH_extracell"/>
</dbReference>
<dbReference type="InterPro" id="IPR003593">
    <property type="entry name" value="AAA+_ATPase"/>
</dbReference>
<evidence type="ECO:0000256" key="17">
    <source>
        <dbReference type="SAM" id="MobiDB-lite"/>
    </source>
</evidence>
<evidence type="ECO:0000256" key="2">
    <source>
        <dbReference type="ARBA" id="ARBA00004225"/>
    </source>
</evidence>
<dbReference type="GO" id="GO:0030163">
    <property type="term" value="P:protein catabolic process"/>
    <property type="evidence" value="ECO:0007669"/>
    <property type="project" value="UniProtKB-ARBA"/>
</dbReference>
<dbReference type="InterPro" id="IPR003959">
    <property type="entry name" value="ATPase_AAA_core"/>
</dbReference>
<dbReference type="InterPro" id="IPR000642">
    <property type="entry name" value="Peptidase_M41"/>
</dbReference>
<dbReference type="FunFam" id="1.20.58.760:FF:000003">
    <property type="entry name" value="AFG3-like AAA ATPase 2"/>
    <property type="match status" value="1"/>
</dbReference>
<dbReference type="Pfam" id="PF17862">
    <property type="entry name" value="AAA_lid_3"/>
    <property type="match status" value="1"/>
</dbReference>
<dbReference type="Gene3D" id="3.40.50.300">
    <property type="entry name" value="P-loop containing nucleotide triphosphate hydrolases"/>
    <property type="match status" value="1"/>
</dbReference>
<dbReference type="Pfam" id="PF00004">
    <property type="entry name" value="AAA"/>
    <property type="match status" value="1"/>
</dbReference>
<dbReference type="OrthoDB" id="1413014at2759"/>
<name>A0A1V8SVB7_9PEZI</name>
<keyword evidence="15" id="KW-0472">Membrane</keyword>
<protein>
    <submittedName>
        <fullName evidence="19">Mitochondrial respiratory chain complexes assembly protein YTA12</fullName>
    </submittedName>
</protein>
<evidence type="ECO:0000256" key="15">
    <source>
        <dbReference type="ARBA" id="ARBA00023136"/>
    </source>
</evidence>
<dbReference type="FunFam" id="1.10.8.60:FF:000019">
    <property type="entry name" value="AFG3-like AAA ATPase 2"/>
    <property type="match status" value="1"/>
</dbReference>
<evidence type="ECO:0000256" key="6">
    <source>
        <dbReference type="ARBA" id="ARBA00022692"/>
    </source>
</evidence>
<comment type="subcellular location">
    <subcellularLocation>
        <location evidence="2">Mitochondrion membrane</location>
        <topology evidence="2">Multi-pass membrane protein</topology>
    </subcellularLocation>
</comment>
<dbReference type="InParanoid" id="A0A1V8SVB7"/>
<evidence type="ECO:0000256" key="5">
    <source>
        <dbReference type="ARBA" id="ARBA00022670"/>
    </source>
</evidence>
<dbReference type="PANTHER" id="PTHR43655">
    <property type="entry name" value="ATP-DEPENDENT PROTEASE"/>
    <property type="match status" value="1"/>
</dbReference>
<dbReference type="SUPFAM" id="SSF140990">
    <property type="entry name" value="FtsH protease domain-like"/>
    <property type="match status" value="1"/>
</dbReference>
<dbReference type="NCBIfam" id="TIGR01241">
    <property type="entry name" value="FtsH_fam"/>
    <property type="match status" value="1"/>
</dbReference>
<accession>A0A1V8SVB7</accession>
<dbReference type="FunCoup" id="A0A1V8SVB7">
    <property type="interactions" value="1277"/>
</dbReference>
<keyword evidence="7" id="KW-0479">Metal-binding</keyword>
<organism evidence="19 20">
    <name type="scientific">Cryoendolithus antarcticus</name>
    <dbReference type="NCBI Taxonomy" id="1507870"/>
    <lineage>
        <taxon>Eukaryota</taxon>
        <taxon>Fungi</taxon>
        <taxon>Dikarya</taxon>
        <taxon>Ascomycota</taxon>
        <taxon>Pezizomycotina</taxon>
        <taxon>Dothideomycetes</taxon>
        <taxon>Dothideomycetidae</taxon>
        <taxon>Cladosporiales</taxon>
        <taxon>Cladosporiaceae</taxon>
        <taxon>Cryoendolithus</taxon>
    </lineage>
</organism>
<keyword evidence="11" id="KW-0067">ATP-binding</keyword>
<keyword evidence="14" id="KW-0496">Mitochondrion</keyword>
<dbReference type="Gene3D" id="1.20.58.760">
    <property type="entry name" value="Peptidase M41"/>
    <property type="match status" value="1"/>
</dbReference>
<evidence type="ECO:0000256" key="9">
    <source>
        <dbReference type="ARBA" id="ARBA00022801"/>
    </source>
</evidence>
<dbReference type="GO" id="GO:0034982">
    <property type="term" value="P:mitochondrial protein processing"/>
    <property type="evidence" value="ECO:0007669"/>
    <property type="project" value="TreeGrafter"/>
</dbReference>
<keyword evidence="5" id="KW-0645">Protease</keyword>
<evidence type="ECO:0000256" key="4">
    <source>
        <dbReference type="ARBA" id="ARBA00010550"/>
    </source>
</evidence>
<feature type="compositionally biased region" description="Low complexity" evidence="17">
    <location>
        <begin position="1"/>
        <end position="17"/>
    </location>
</feature>
<comment type="similarity">
    <text evidence="4">In the N-terminal section; belongs to the AAA ATPase family.</text>
</comment>
<evidence type="ECO:0000256" key="13">
    <source>
        <dbReference type="ARBA" id="ARBA00023049"/>
    </source>
</evidence>
<evidence type="ECO:0000313" key="19">
    <source>
        <dbReference type="EMBL" id="OQO03127.1"/>
    </source>
</evidence>
<feature type="compositionally biased region" description="Basic and acidic residues" evidence="17">
    <location>
        <begin position="177"/>
        <end position="186"/>
    </location>
</feature>
<dbReference type="AlphaFoldDB" id="A0A1V8SVB7"/>
<dbReference type="Pfam" id="PF06480">
    <property type="entry name" value="FtsH_ext"/>
    <property type="match status" value="1"/>
</dbReference>
<comment type="caution">
    <text evidence="19">The sequence shown here is derived from an EMBL/GenBank/DDBJ whole genome shotgun (WGS) entry which is preliminary data.</text>
</comment>
<keyword evidence="12" id="KW-1133">Transmembrane helix</keyword>
<evidence type="ECO:0000256" key="14">
    <source>
        <dbReference type="ARBA" id="ARBA00023128"/>
    </source>
</evidence>
<dbReference type="STRING" id="1507870.A0A1V8SVB7"/>
<evidence type="ECO:0000256" key="12">
    <source>
        <dbReference type="ARBA" id="ARBA00022989"/>
    </source>
</evidence>
<dbReference type="CDD" id="cd19501">
    <property type="entry name" value="RecA-like_FtsH"/>
    <property type="match status" value="1"/>
</dbReference>
<dbReference type="GO" id="GO:0008270">
    <property type="term" value="F:zinc ion binding"/>
    <property type="evidence" value="ECO:0007669"/>
    <property type="project" value="InterPro"/>
</dbReference>
<feature type="compositionally biased region" description="Gly residues" evidence="17">
    <location>
        <begin position="873"/>
        <end position="904"/>
    </location>
</feature>
<dbReference type="Gene3D" id="3.40.1690.20">
    <property type="match status" value="1"/>
</dbReference>
<evidence type="ECO:0000259" key="18">
    <source>
        <dbReference type="SMART" id="SM00382"/>
    </source>
</evidence>
<dbReference type="SMART" id="SM00382">
    <property type="entry name" value="AAA"/>
    <property type="match status" value="1"/>
</dbReference>
<comment type="similarity">
    <text evidence="3">In the C-terminal section; belongs to the peptidase M41 family.</text>
</comment>
<evidence type="ECO:0000256" key="3">
    <source>
        <dbReference type="ARBA" id="ARBA00010044"/>
    </source>
</evidence>
<dbReference type="InterPro" id="IPR005936">
    <property type="entry name" value="FtsH"/>
</dbReference>
<feature type="compositionally biased region" description="Polar residues" evidence="17">
    <location>
        <begin position="47"/>
        <end position="61"/>
    </location>
</feature>
<evidence type="ECO:0000313" key="20">
    <source>
        <dbReference type="Proteomes" id="UP000192596"/>
    </source>
</evidence>
<evidence type="ECO:0000256" key="10">
    <source>
        <dbReference type="ARBA" id="ARBA00022833"/>
    </source>
</evidence>
<reference evidence="20" key="1">
    <citation type="submission" date="2017-03" db="EMBL/GenBank/DDBJ databases">
        <title>Genomes of endolithic fungi from Antarctica.</title>
        <authorList>
            <person name="Coleine C."/>
            <person name="Masonjones S."/>
            <person name="Stajich J.E."/>
        </authorList>
    </citation>
    <scope>NUCLEOTIDE SEQUENCE [LARGE SCALE GENOMIC DNA]</scope>
    <source>
        <strain evidence="20">CCFEE 5527</strain>
    </source>
</reference>
<keyword evidence="10" id="KW-0862">Zinc</keyword>
<dbReference type="EMBL" id="NAJO01000025">
    <property type="protein sequence ID" value="OQO03127.1"/>
    <property type="molecule type" value="Genomic_DNA"/>
</dbReference>
<dbReference type="InterPro" id="IPR041569">
    <property type="entry name" value="AAA_lid_3"/>
</dbReference>
<dbReference type="InterPro" id="IPR050928">
    <property type="entry name" value="ATP-dep_Zn_Metalloprotease"/>
</dbReference>
<dbReference type="InterPro" id="IPR037219">
    <property type="entry name" value="Peptidase_M41-like"/>
</dbReference>
<dbReference type="Gene3D" id="1.10.8.60">
    <property type="match status" value="1"/>
</dbReference>
<evidence type="ECO:0000256" key="8">
    <source>
        <dbReference type="ARBA" id="ARBA00022741"/>
    </source>
</evidence>
<evidence type="ECO:0000256" key="16">
    <source>
        <dbReference type="ARBA" id="ARBA00048778"/>
    </source>
</evidence>
<feature type="domain" description="AAA+ ATPase" evidence="18">
    <location>
        <begin position="432"/>
        <end position="572"/>
    </location>
</feature>
<evidence type="ECO:0000256" key="11">
    <source>
        <dbReference type="ARBA" id="ARBA00022840"/>
    </source>
</evidence>
<feature type="region of interest" description="Disordered" evidence="17">
    <location>
        <begin position="1"/>
        <end position="104"/>
    </location>
</feature>
<dbReference type="FunFam" id="3.40.50.300:FF:000001">
    <property type="entry name" value="ATP-dependent zinc metalloprotease FtsH"/>
    <property type="match status" value="1"/>
</dbReference>
<proteinExistence type="inferred from homology"/>
<evidence type="ECO:0000256" key="7">
    <source>
        <dbReference type="ARBA" id="ARBA00022723"/>
    </source>
</evidence>
<dbReference type="Proteomes" id="UP000192596">
    <property type="component" value="Unassembled WGS sequence"/>
</dbReference>
<keyword evidence="8" id="KW-0547">Nucleotide-binding</keyword>